<dbReference type="InterPro" id="IPR032818">
    <property type="entry name" value="DedA-like"/>
</dbReference>
<name>A0A2S9JFI0_9HYPH</name>
<evidence type="ECO:0000313" key="10">
    <source>
        <dbReference type="Proteomes" id="UP000238563"/>
    </source>
</evidence>
<dbReference type="EMBL" id="PVBT01000005">
    <property type="protein sequence ID" value="PRD51688.1"/>
    <property type="molecule type" value="Genomic_DNA"/>
</dbReference>
<organism evidence="9 10">
    <name type="scientific">Phyllobacterium myrsinacearum</name>
    <dbReference type="NCBI Taxonomy" id="28101"/>
    <lineage>
        <taxon>Bacteria</taxon>
        <taxon>Pseudomonadati</taxon>
        <taxon>Pseudomonadota</taxon>
        <taxon>Alphaproteobacteria</taxon>
        <taxon>Hyphomicrobiales</taxon>
        <taxon>Phyllobacteriaceae</taxon>
        <taxon>Phyllobacterium</taxon>
    </lineage>
</organism>
<dbReference type="OrthoDB" id="9801622at2"/>
<evidence type="ECO:0000256" key="7">
    <source>
        <dbReference type="RuleBase" id="RU367016"/>
    </source>
</evidence>
<evidence type="ECO:0000256" key="4">
    <source>
        <dbReference type="ARBA" id="ARBA00022692"/>
    </source>
</evidence>
<keyword evidence="4 7" id="KW-0812">Transmembrane</keyword>
<gene>
    <name evidence="9" type="ORF">C5750_17720</name>
</gene>
<dbReference type="Proteomes" id="UP000238563">
    <property type="component" value="Unassembled WGS sequence"/>
</dbReference>
<comment type="similarity">
    <text evidence="2 7">Belongs to the DedA family.</text>
</comment>
<evidence type="ECO:0000256" key="1">
    <source>
        <dbReference type="ARBA" id="ARBA00004651"/>
    </source>
</evidence>
<dbReference type="RefSeq" id="WP_105735245.1">
    <property type="nucleotide sequence ID" value="NZ_PVBT01000005.1"/>
</dbReference>
<dbReference type="InterPro" id="IPR032816">
    <property type="entry name" value="VTT_dom"/>
</dbReference>
<evidence type="ECO:0000256" key="6">
    <source>
        <dbReference type="ARBA" id="ARBA00023136"/>
    </source>
</evidence>
<evidence type="ECO:0000259" key="8">
    <source>
        <dbReference type="Pfam" id="PF09335"/>
    </source>
</evidence>
<reference evidence="9 10" key="1">
    <citation type="submission" date="2018-02" db="EMBL/GenBank/DDBJ databases">
        <title>The draft genome of Phyllobacterium myrsinacearum DSM5892.</title>
        <authorList>
            <person name="Li L."/>
            <person name="Liu L."/>
            <person name="Zhang X."/>
            <person name="Wang T."/>
        </authorList>
    </citation>
    <scope>NUCLEOTIDE SEQUENCE [LARGE SCALE GENOMIC DNA]</scope>
    <source>
        <strain evidence="9 10">DSM 5892</strain>
    </source>
</reference>
<dbReference type="Pfam" id="PF09335">
    <property type="entry name" value="VTT_dom"/>
    <property type="match status" value="1"/>
</dbReference>
<dbReference type="PANTHER" id="PTHR30353:SF15">
    <property type="entry name" value="INNER MEMBRANE PROTEIN YABI"/>
    <property type="match status" value="1"/>
</dbReference>
<dbReference type="AlphaFoldDB" id="A0A2S9JFI0"/>
<feature type="transmembrane region" description="Helical" evidence="7">
    <location>
        <begin position="61"/>
        <end position="82"/>
    </location>
</feature>
<feature type="domain" description="VTT" evidence="8">
    <location>
        <begin position="41"/>
        <end position="165"/>
    </location>
</feature>
<protein>
    <submittedName>
        <fullName evidence="9">DedA family protein</fullName>
    </submittedName>
</protein>
<evidence type="ECO:0000256" key="2">
    <source>
        <dbReference type="ARBA" id="ARBA00010792"/>
    </source>
</evidence>
<feature type="transmembrane region" description="Helical" evidence="7">
    <location>
        <begin position="147"/>
        <end position="166"/>
    </location>
</feature>
<keyword evidence="6 7" id="KW-0472">Membrane</keyword>
<evidence type="ECO:0000256" key="5">
    <source>
        <dbReference type="ARBA" id="ARBA00022989"/>
    </source>
</evidence>
<keyword evidence="3 7" id="KW-1003">Cell membrane</keyword>
<evidence type="ECO:0000256" key="3">
    <source>
        <dbReference type="ARBA" id="ARBA00022475"/>
    </source>
</evidence>
<sequence>MDLSNIIEATISFTREHEKWAPVIVFALGLVESLALLSLLVPSTIILLGIGGLFGASGLPFWPLLVSGGIGACVGYTLSFWVGRYFHEPILRNWPFSRYPAMVERSERFFERYGVFSVFLGHFFGPVRAVIPVVAGVAGMSEFRFQLANIPSGFLWAFLVIAPGYFSTQSDQMKPFWDSIKSLAGS</sequence>
<keyword evidence="5 7" id="KW-1133">Transmembrane helix</keyword>
<keyword evidence="10" id="KW-1185">Reference proteome</keyword>
<dbReference type="PANTHER" id="PTHR30353">
    <property type="entry name" value="INNER MEMBRANE PROTEIN DEDA-RELATED"/>
    <property type="match status" value="1"/>
</dbReference>
<evidence type="ECO:0000313" key="9">
    <source>
        <dbReference type="EMBL" id="PRD51688.1"/>
    </source>
</evidence>
<dbReference type="GO" id="GO:0005886">
    <property type="term" value="C:plasma membrane"/>
    <property type="evidence" value="ECO:0007669"/>
    <property type="project" value="UniProtKB-SubCell"/>
</dbReference>
<proteinExistence type="inferred from homology"/>
<comment type="subcellular location">
    <subcellularLocation>
        <location evidence="1 7">Cell membrane</location>
        <topology evidence="1 7">Multi-pass membrane protein</topology>
    </subcellularLocation>
</comment>
<accession>A0A2S9JFI0</accession>
<comment type="caution">
    <text evidence="9">The sequence shown here is derived from an EMBL/GenBank/DDBJ whole genome shotgun (WGS) entry which is preliminary data.</text>
</comment>
<feature type="transmembrane region" description="Helical" evidence="7">
    <location>
        <begin position="113"/>
        <end position="135"/>
    </location>
</feature>
<feature type="transmembrane region" description="Helical" evidence="7">
    <location>
        <begin position="20"/>
        <end position="41"/>
    </location>
</feature>